<protein>
    <submittedName>
        <fullName evidence="1">Uncharacterized protein</fullName>
    </submittedName>
</protein>
<evidence type="ECO:0000313" key="2">
    <source>
        <dbReference type="Proteomes" id="UP000230233"/>
    </source>
</evidence>
<gene>
    <name evidence="1" type="primary">Cnig_chr_II.g5106</name>
    <name evidence="1" type="ORF">B9Z55_005106</name>
</gene>
<dbReference type="Proteomes" id="UP000230233">
    <property type="component" value="Chromosome II"/>
</dbReference>
<reference evidence="2" key="1">
    <citation type="submission" date="2017-10" db="EMBL/GenBank/DDBJ databases">
        <title>Rapid genome shrinkage in a self-fertile nematode reveals novel sperm competition proteins.</title>
        <authorList>
            <person name="Yin D."/>
            <person name="Schwarz E.M."/>
            <person name="Thomas C.G."/>
            <person name="Felde R.L."/>
            <person name="Korf I.F."/>
            <person name="Cutter A.D."/>
            <person name="Schartner C.M."/>
            <person name="Ralston E.J."/>
            <person name="Meyer B.J."/>
            <person name="Haag E.S."/>
        </authorList>
    </citation>
    <scope>NUCLEOTIDE SEQUENCE [LARGE SCALE GENOMIC DNA]</scope>
    <source>
        <strain evidence="2">JU1422</strain>
    </source>
</reference>
<accession>A0A2G5UZE2</accession>
<dbReference type="EMBL" id="PDUG01000002">
    <property type="protein sequence ID" value="PIC44897.1"/>
    <property type="molecule type" value="Genomic_DNA"/>
</dbReference>
<keyword evidence="2" id="KW-1185">Reference proteome</keyword>
<evidence type="ECO:0000313" key="1">
    <source>
        <dbReference type="EMBL" id="PIC44897.1"/>
    </source>
</evidence>
<organism evidence="1 2">
    <name type="scientific">Caenorhabditis nigoni</name>
    <dbReference type="NCBI Taxonomy" id="1611254"/>
    <lineage>
        <taxon>Eukaryota</taxon>
        <taxon>Metazoa</taxon>
        <taxon>Ecdysozoa</taxon>
        <taxon>Nematoda</taxon>
        <taxon>Chromadorea</taxon>
        <taxon>Rhabditida</taxon>
        <taxon>Rhabditina</taxon>
        <taxon>Rhabditomorpha</taxon>
        <taxon>Rhabditoidea</taxon>
        <taxon>Rhabditidae</taxon>
        <taxon>Peloderinae</taxon>
        <taxon>Caenorhabditis</taxon>
    </lineage>
</organism>
<comment type="caution">
    <text evidence="1">The sequence shown here is derived from an EMBL/GenBank/DDBJ whole genome shotgun (WGS) entry which is preliminary data.</text>
</comment>
<name>A0A2G5UZE2_9PELO</name>
<dbReference type="AlphaFoldDB" id="A0A2G5UZE2"/>
<sequence length="262" mass="30566">MEKKTNSRSNFCSRALKGIKTLAGFCLELFFLPPVCLNIQMSSFLFENSNDSEDEPNIRIFWESDDLNSKRSMKINISGGKIDENRLKTIMDNAESDSKIEIIGTEIPPKFRHEKAFSSFKSIEYQDASWVQIEDLYNLRNAKSVKLGANNDFTNSEYNMLIEHWLSQEWDMFEKLEIVRYKWVSLRIQWVLSGVDGIVSTRGGQDVYVFLAKNRENRKNTVGIVYWKKDTFFMETMDPKDYCSLDGGEEEYNKLLELNKDD</sequence>
<dbReference type="PANTHER" id="PTHR21503">
    <property type="entry name" value="F-BOX-CONTAINING HYPOTHETICAL PROTEIN C.ELEGANS"/>
    <property type="match status" value="1"/>
</dbReference>
<dbReference type="OrthoDB" id="5910699at2759"/>
<proteinExistence type="predicted"/>